<dbReference type="Proteomes" id="UP000289437">
    <property type="component" value="Unassembled WGS sequence"/>
</dbReference>
<accession>A0A4V1L5Y6</accession>
<organism evidence="4 5">
    <name type="scientific">Granulicella sibirica</name>
    <dbReference type="NCBI Taxonomy" id="2479048"/>
    <lineage>
        <taxon>Bacteria</taxon>
        <taxon>Pseudomonadati</taxon>
        <taxon>Acidobacteriota</taxon>
        <taxon>Terriglobia</taxon>
        <taxon>Terriglobales</taxon>
        <taxon>Acidobacteriaceae</taxon>
        <taxon>Granulicella</taxon>
    </lineage>
</organism>
<dbReference type="PROSITE" id="PS51682">
    <property type="entry name" value="SAM_OMT_I"/>
    <property type="match status" value="1"/>
</dbReference>
<dbReference type="GO" id="GO:0032259">
    <property type="term" value="P:methylation"/>
    <property type="evidence" value="ECO:0007669"/>
    <property type="project" value="UniProtKB-KW"/>
</dbReference>
<dbReference type="PANTHER" id="PTHR10509">
    <property type="entry name" value="O-METHYLTRANSFERASE-RELATED"/>
    <property type="match status" value="1"/>
</dbReference>
<protein>
    <submittedName>
        <fullName evidence="4">O-methyltransferase</fullName>
    </submittedName>
</protein>
<dbReference type="PANTHER" id="PTHR10509:SF14">
    <property type="entry name" value="CAFFEOYL-COA O-METHYLTRANSFERASE 3-RELATED"/>
    <property type="match status" value="1"/>
</dbReference>
<reference evidence="5" key="2">
    <citation type="submission" date="2019-02" db="EMBL/GenBank/DDBJ databases">
        <title>Granulicella sibirica sp. nov., a psychrotolerant acidobacterium isolated from an organic soil layer in forested tundra, West Siberia.</title>
        <authorList>
            <person name="Oshkin I.Y."/>
            <person name="Kulichevskaya I.S."/>
            <person name="Rijpstra W.I.C."/>
            <person name="Sinninghe Damste J.S."/>
            <person name="Rakitin A.L."/>
            <person name="Ravin N.V."/>
            <person name="Dedysh S.N."/>
        </authorList>
    </citation>
    <scope>NUCLEOTIDE SEQUENCE [LARGE SCALE GENOMIC DNA]</scope>
    <source>
        <strain evidence="5">AF10</strain>
    </source>
</reference>
<dbReference type="OrthoDB" id="9799672at2"/>
<keyword evidence="3" id="KW-0949">S-adenosyl-L-methionine</keyword>
<keyword evidence="5" id="KW-1185">Reference proteome</keyword>
<dbReference type="InterPro" id="IPR029063">
    <property type="entry name" value="SAM-dependent_MTases_sf"/>
</dbReference>
<dbReference type="InterPro" id="IPR002935">
    <property type="entry name" value="SAM_O-MeTrfase"/>
</dbReference>
<evidence type="ECO:0000256" key="3">
    <source>
        <dbReference type="ARBA" id="ARBA00022691"/>
    </source>
</evidence>
<keyword evidence="2 4" id="KW-0808">Transferase</keyword>
<dbReference type="EMBL" id="RDSM01000001">
    <property type="protein sequence ID" value="RXH57394.1"/>
    <property type="molecule type" value="Genomic_DNA"/>
</dbReference>
<gene>
    <name evidence="4" type="ORF">GRAN_0704</name>
</gene>
<evidence type="ECO:0000313" key="5">
    <source>
        <dbReference type="Proteomes" id="UP000289437"/>
    </source>
</evidence>
<evidence type="ECO:0000256" key="1">
    <source>
        <dbReference type="ARBA" id="ARBA00022603"/>
    </source>
</evidence>
<evidence type="ECO:0000313" key="4">
    <source>
        <dbReference type="EMBL" id="RXH57394.1"/>
    </source>
</evidence>
<sequence>MSRDLWTKVDHYLVETLLKPDPDLEAALKANAAANLPAMDVAANQGMFLHLLARIQGAKRILEIGTLGGYSTLWLAKALPPHGSLITLEFDPHHADTARANIDHAGMSSIVEVRTGPAIESLPRLHSEGQPPFDLIFIDADKPSYSEYLEWSLRLSRPGTVIIADNVIRNGAVADPTSEDPRVQGVRRFLAQITGDPRLSATALQTVGNKGYDGFTLAVVNAL</sequence>
<dbReference type="Pfam" id="PF01596">
    <property type="entry name" value="Methyltransf_3"/>
    <property type="match status" value="1"/>
</dbReference>
<dbReference type="GO" id="GO:0008757">
    <property type="term" value="F:S-adenosylmethionine-dependent methyltransferase activity"/>
    <property type="evidence" value="ECO:0007669"/>
    <property type="project" value="TreeGrafter"/>
</dbReference>
<comment type="caution">
    <text evidence="4">The sequence shown here is derived from an EMBL/GenBank/DDBJ whole genome shotgun (WGS) entry which is preliminary data.</text>
</comment>
<dbReference type="GO" id="GO:0008171">
    <property type="term" value="F:O-methyltransferase activity"/>
    <property type="evidence" value="ECO:0007669"/>
    <property type="project" value="InterPro"/>
</dbReference>
<keyword evidence="1 4" id="KW-0489">Methyltransferase</keyword>
<evidence type="ECO:0000256" key="2">
    <source>
        <dbReference type="ARBA" id="ARBA00022679"/>
    </source>
</evidence>
<dbReference type="RefSeq" id="WP_128911568.1">
    <property type="nucleotide sequence ID" value="NZ_RDSM01000001.1"/>
</dbReference>
<dbReference type="CDD" id="cd02440">
    <property type="entry name" value="AdoMet_MTases"/>
    <property type="match status" value="1"/>
</dbReference>
<reference evidence="4 5" key="1">
    <citation type="submission" date="2018-11" db="EMBL/GenBank/DDBJ databases">
        <authorList>
            <person name="Mardanov A.V."/>
            <person name="Ravin N.V."/>
            <person name="Dedysh S.N."/>
        </authorList>
    </citation>
    <scope>NUCLEOTIDE SEQUENCE [LARGE SCALE GENOMIC DNA]</scope>
    <source>
        <strain evidence="4 5">AF10</strain>
    </source>
</reference>
<dbReference type="AlphaFoldDB" id="A0A4V1L5Y6"/>
<proteinExistence type="predicted"/>
<dbReference type="Gene3D" id="3.40.50.150">
    <property type="entry name" value="Vaccinia Virus protein VP39"/>
    <property type="match status" value="1"/>
</dbReference>
<dbReference type="SUPFAM" id="SSF53335">
    <property type="entry name" value="S-adenosyl-L-methionine-dependent methyltransferases"/>
    <property type="match status" value="1"/>
</dbReference>
<name>A0A4V1L5Y6_9BACT</name>
<dbReference type="InterPro" id="IPR050362">
    <property type="entry name" value="Cation-dep_OMT"/>
</dbReference>